<evidence type="ECO:0000256" key="6">
    <source>
        <dbReference type="ARBA" id="ARBA00022695"/>
    </source>
</evidence>
<comment type="catalytic activity">
    <reaction evidence="10">
        <text>nicotinate beta-D-ribonucleotide + ATP + H(+) = deamido-NAD(+) + diphosphate</text>
        <dbReference type="Rhea" id="RHEA:22860"/>
        <dbReference type="ChEBI" id="CHEBI:15378"/>
        <dbReference type="ChEBI" id="CHEBI:30616"/>
        <dbReference type="ChEBI" id="CHEBI:33019"/>
        <dbReference type="ChEBI" id="CHEBI:57502"/>
        <dbReference type="ChEBI" id="CHEBI:58437"/>
        <dbReference type="EC" id="2.7.7.18"/>
    </reaction>
</comment>
<dbReference type="EC" id="2.7.7.18" evidence="3"/>
<dbReference type="PANTHER" id="PTHR39321">
    <property type="entry name" value="NICOTINATE-NUCLEOTIDE ADENYLYLTRANSFERASE-RELATED"/>
    <property type="match status" value="1"/>
</dbReference>
<comment type="pathway">
    <text evidence="2">Cofactor biosynthesis; NAD(+) biosynthesis; deamido-NAD(+) from nicotinate D-ribonucleotide: step 1/1.</text>
</comment>
<feature type="domain" description="Cytidyltransferase-like" evidence="11">
    <location>
        <begin position="920"/>
        <end position="1084"/>
    </location>
</feature>
<protein>
    <recommendedName>
        <fullName evidence="3">nicotinate-nucleotide adenylyltransferase</fullName>
        <ecNumber evidence="3">2.7.7.18</ecNumber>
    </recommendedName>
</protein>
<name>A0A017RXQ5_9CLOT</name>
<dbReference type="Proteomes" id="UP000019681">
    <property type="component" value="Unassembled WGS sequence"/>
</dbReference>
<evidence type="ECO:0000256" key="9">
    <source>
        <dbReference type="ARBA" id="ARBA00023027"/>
    </source>
</evidence>
<dbReference type="PANTHER" id="PTHR39321:SF3">
    <property type="entry name" value="PHOSPHOPANTETHEINE ADENYLYLTRANSFERASE"/>
    <property type="match status" value="1"/>
</dbReference>
<keyword evidence="7" id="KW-0547">Nucleotide-binding</keyword>
<dbReference type="RefSeq" id="WP_035378208.1">
    <property type="nucleotide sequence ID" value="NZ_AZQP01000007.1"/>
</dbReference>
<dbReference type="InterPro" id="IPR016024">
    <property type="entry name" value="ARM-type_fold"/>
</dbReference>
<keyword evidence="6 12" id="KW-0548">Nucleotidyltransferase</keyword>
<evidence type="ECO:0000256" key="8">
    <source>
        <dbReference type="ARBA" id="ARBA00022840"/>
    </source>
</evidence>
<evidence type="ECO:0000256" key="3">
    <source>
        <dbReference type="ARBA" id="ARBA00012389"/>
    </source>
</evidence>
<proteinExistence type="predicted"/>
<dbReference type="SUPFAM" id="SSF52374">
    <property type="entry name" value="Nucleotidylyl transferase"/>
    <property type="match status" value="1"/>
</dbReference>
<dbReference type="Gene3D" id="3.40.50.620">
    <property type="entry name" value="HUPs"/>
    <property type="match status" value="1"/>
</dbReference>
<dbReference type="InterPro" id="IPR014729">
    <property type="entry name" value="Rossmann-like_a/b/a_fold"/>
</dbReference>
<dbReference type="EMBL" id="AZQP01000007">
    <property type="protein sequence ID" value="EYE89184.1"/>
    <property type="molecule type" value="Genomic_DNA"/>
</dbReference>
<evidence type="ECO:0000313" key="12">
    <source>
        <dbReference type="EMBL" id="EYE89184.1"/>
    </source>
</evidence>
<evidence type="ECO:0000256" key="4">
    <source>
        <dbReference type="ARBA" id="ARBA00022642"/>
    </source>
</evidence>
<keyword evidence="9" id="KW-0520">NAD</keyword>
<dbReference type="InterPro" id="IPR005248">
    <property type="entry name" value="NadD/NMNAT"/>
</dbReference>
<evidence type="ECO:0000256" key="10">
    <source>
        <dbReference type="ARBA" id="ARBA00048721"/>
    </source>
</evidence>
<evidence type="ECO:0000259" key="11">
    <source>
        <dbReference type="Pfam" id="PF01467"/>
    </source>
</evidence>
<reference evidence="12 13" key="1">
    <citation type="journal article" date="2014" name="Genome Announc.">
        <title>Draft Genome Sequence of Fervidicella metallireducens Strain AeBT, an Iron-Reducing Thermoanaerobe from the Great Artesian Basin.</title>
        <authorList>
            <person name="Patel B.K."/>
        </authorList>
    </citation>
    <scope>NUCLEOTIDE SEQUENCE [LARGE SCALE GENOMIC DNA]</scope>
    <source>
        <strain evidence="12 13">AeB</strain>
    </source>
</reference>
<evidence type="ECO:0000256" key="7">
    <source>
        <dbReference type="ARBA" id="ARBA00022741"/>
    </source>
</evidence>
<sequence length="1623" mass="190060">MDINVLNIYHMLYDSLLDNYWLNKNSLDSVIIKNYLESNSFKDRLCNIIENKNFRCQDIFFLIQDFLSKLFKQIKSDDFLNEVYYYTLNKAFPRDENQKLYGSSSEPYEVYLRFLSFFSEIQKSNPDETWQSKYPLKFLEDREREYIESKEEYNKFCSAFKDENIYEIMKLNQDVLGYNTLDHICGVHHLSLFISRQLFNLNIPIDLGRVSGAAAGHDIGKYGCKGSELKRVPYLHYYYTDQWFKKHGITYIGHIALNHSTWDLELENLPIESLVLIYSDFRVKNKIINNNAKMHIYSLDESFDVILSKLDNVDDAKEKRYRRVYAKLKDFEDYMINLGISVDFQTENFLKSNEKINFSLLHGKKIINNIKYIAINHNINLMHMLRDENSLNSILELARSETDWNKLREYLNIFQEYSTYLTQKQKLITIKFLYELLIHPEGDIRRQCAELIGLLIATFDEDYRKEIPEDAIMPLSEISSCDLLNKYMILFLSPDHKIIERHKEWIGYSACHMVSSLFSHSREKQISSYKSIIFNYFIPNCLDSNTSLYLLEIAKKIPINDDDDLNSNLLNFIMFSINNGNQTIRLSALELSLNIIKHSEIYTFKNLIKEMLTNQTSRSKLPSENYLKYKLAQFLHLEDEILNKFASFYQKDLRKSSDIFLSNLKTATEWIVKKIQVKLLVEHTLNNPEENGFYSAMHFCNLLKVSASETVRNKAGKALTQIIPYLSFEQRNDVCIELLRALEIEGYQFTKFIPQYLGQLILYLKPIELDEFIDDLSIKTKQANPQLNSLLLKTVGITIINYPKYKNIFKERNKEYNRRLIKLLGILLNGLANFNPQIKQLSFSVIGKEIFGSKALTLEHKKLIFTLISKKILTLMTDHFEEELLFLTNSAGLNNIYRFISDYTFFFGEINIKPPKKIAFFPGTFDPFSLSHKQIAKAIRDLGFEVYLAVDEFSWSKQTLPNLLRRNIINMSVADELNIYLYPENYPVNISNDIDLKNLRATFPKSEIYVVVGSDVLINASAYKKQNKSIEIYNFNHIIFERRVSSLQYSEEDLNKSINNIKGKVIKLSLPTQYEDISSTQIRNYIDENRDISSLVDALVQKYIYQFGFYRREPQHKAVLEEFSLKIDIIEEFNDVILEKLYLLFDLDNAYLNSRFRDFLSKDSPRIIIIRNIKEDIILGFSAFHWVRSNSLLKEFKDSMLCEYIRENAVGRIICIDGVYINSKYKNINLEQILLTETLSLCLSKDYDYAVYKNMLDKYDCQEIYEILDLQGFIKIPCIDCLTPVYAVNMNNPCTLNLDIDSIIKEPFKNNEKIKNAILLSRKRLQKALTLLYPGNLVLSFDKDILYQSLITKICNENNVPIKQMVPKQLGNAMCVPFGNILSRYVIPNTVTKSLHTEKLYQPDLKNFEIGPYPYYLDLKTQIKMIKSFKRPIILVDDILHKGYRIKALDPLLKNENIEVQKIIVGILSGRGKEIMDLQNRQVDSVYYIPKLKVWFNENNLYPFIGGDTLWRDKSPQRNLIPSVNLILPYASPLYILGASKQALYNLSKTCLENAMDILTVIENEYQTMNERNFTLAFLGEVFIYPRCPDHGMDINYDLNLSPSHYLKNDMELLKRLENILNK</sequence>
<keyword evidence="5 12" id="KW-0808">Transferase</keyword>
<comment type="function">
    <text evidence="1">Catalyzes the reversible adenylation of nicotinate mononucleotide (NaMN) to nicotinic acid adenine dinucleotide (NaAD).</text>
</comment>
<evidence type="ECO:0000313" key="13">
    <source>
        <dbReference type="Proteomes" id="UP000019681"/>
    </source>
</evidence>
<dbReference type="SUPFAM" id="SSF48371">
    <property type="entry name" value="ARM repeat"/>
    <property type="match status" value="1"/>
</dbReference>
<dbReference type="Pfam" id="PF01467">
    <property type="entry name" value="CTP_transf_like"/>
    <property type="match status" value="1"/>
</dbReference>
<evidence type="ECO:0000256" key="5">
    <source>
        <dbReference type="ARBA" id="ARBA00022679"/>
    </source>
</evidence>
<keyword evidence="8" id="KW-0067">ATP-binding</keyword>
<dbReference type="STRING" id="1403537.Q428_03515"/>
<accession>A0A017RXQ5</accession>
<keyword evidence="4" id="KW-0662">Pyridine nucleotide biosynthesis</keyword>
<dbReference type="GO" id="GO:0009435">
    <property type="term" value="P:NAD+ biosynthetic process"/>
    <property type="evidence" value="ECO:0007669"/>
    <property type="project" value="InterPro"/>
</dbReference>
<evidence type="ECO:0000256" key="2">
    <source>
        <dbReference type="ARBA" id="ARBA00005019"/>
    </source>
</evidence>
<dbReference type="GO" id="GO:0005524">
    <property type="term" value="F:ATP binding"/>
    <property type="evidence" value="ECO:0007669"/>
    <property type="project" value="UniProtKB-KW"/>
</dbReference>
<dbReference type="InterPro" id="IPR004821">
    <property type="entry name" value="Cyt_trans-like"/>
</dbReference>
<dbReference type="SUPFAM" id="SSF109604">
    <property type="entry name" value="HD-domain/PDEase-like"/>
    <property type="match status" value="1"/>
</dbReference>
<dbReference type="OrthoDB" id="1703792at2"/>
<dbReference type="GO" id="GO:0004515">
    <property type="term" value="F:nicotinate-nucleotide adenylyltransferase activity"/>
    <property type="evidence" value="ECO:0007669"/>
    <property type="project" value="UniProtKB-EC"/>
</dbReference>
<gene>
    <name evidence="12" type="ORF">Q428_03515</name>
</gene>
<organism evidence="12 13">
    <name type="scientific">Fervidicella metallireducens AeB</name>
    <dbReference type="NCBI Taxonomy" id="1403537"/>
    <lineage>
        <taxon>Bacteria</taxon>
        <taxon>Bacillati</taxon>
        <taxon>Bacillota</taxon>
        <taxon>Clostridia</taxon>
        <taxon>Eubacteriales</taxon>
        <taxon>Clostridiaceae</taxon>
        <taxon>Fervidicella</taxon>
    </lineage>
</organism>
<evidence type="ECO:0000256" key="1">
    <source>
        <dbReference type="ARBA" id="ARBA00002324"/>
    </source>
</evidence>
<keyword evidence="13" id="KW-1185">Reference proteome</keyword>
<comment type="caution">
    <text evidence="12">The sequence shown here is derived from an EMBL/GenBank/DDBJ whole genome shotgun (WGS) entry which is preliminary data.</text>
</comment>